<dbReference type="SUPFAM" id="SSF52266">
    <property type="entry name" value="SGNH hydrolase"/>
    <property type="match status" value="1"/>
</dbReference>
<feature type="domain" description="PKD" evidence="2">
    <location>
        <begin position="457"/>
        <end position="494"/>
    </location>
</feature>
<accession>A0ABU4TB95</accession>
<dbReference type="InterPro" id="IPR000601">
    <property type="entry name" value="PKD_dom"/>
</dbReference>
<dbReference type="RefSeq" id="WP_319970471.1">
    <property type="nucleotide sequence ID" value="NZ_JAXAVW010000035.1"/>
</dbReference>
<evidence type="ECO:0000259" key="2">
    <source>
        <dbReference type="PROSITE" id="PS50093"/>
    </source>
</evidence>
<dbReference type="Gene3D" id="3.40.50.1110">
    <property type="entry name" value="SGNH hydrolase"/>
    <property type="match status" value="1"/>
</dbReference>
<feature type="chain" id="PRO_5046747114" description="PKD domain-containing protein" evidence="1">
    <location>
        <begin position="22"/>
        <end position="511"/>
    </location>
</feature>
<evidence type="ECO:0000256" key="1">
    <source>
        <dbReference type="SAM" id="SignalP"/>
    </source>
</evidence>
<gene>
    <name evidence="3" type="ORF">SK803_34995</name>
</gene>
<dbReference type="InterPro" id="IPR035986">
    <property type="entry name" value="PKD_dom_sf"/>
</dbReference>
<dbReference type="Pfam" id="PF00801">
    <property type="entry name" value="PKD"/>
    <property type="match status" value="1"/>
</dbReference>
<name>A0ABU4TB95_9PSEU</name>
<reference evidence="3 4" key="1">
    <citation type="submission" date="2023-11" db="EMBL/GenBank/DDBJ databases">
        <title>Lentzea sokolovensis, sp. nov., Lentzea kristufkii, sp. nov., and Lentzea miocenensis, sp. nov., rare actinobacteria from Sokolov Coal Basin, Miocene lacustrine sediment, Czech Republic.</title>
        <authorList>
            <person name="Lara A."/>
            <person name="Kotroba L."/>
            <person name="Nouioui I."/>
            <person name="Neumann-Schaal M."/>
            <person name="Mast Y."/>
            <person name="Chronakova A."/>
        </authorList>
    </citation>
    <scope>NUCLEOTIDE SEQUENCE [LARGE SCALE GENOMIC DNA]</scope>
    <source>
        <strain evidence="3 4">BCCO 10_0856</strain>
    </source>
</reference>
<keyword evidence="1" id="KW-0732">Signal</keyword>
<comment type="caution">
    <text evidence="3">The sequence shown here is derived from an EMBL/GenBank/DDBJ whole genome shotgun (WGS) entry which is preliminary data.</text>
</comment>
<feature type="signal peptide" evidence="1">
    <location>
        <begin position="1"/>
        <end position="21"/>
    </location>
</feature>
<dbReference type="InterPro" id="IPR036514">
    <property type="entry name" value="SGNH_hydro_sf"/>
</dbReference>
<dbReference type="InterPro" id="IPR018247">
    <property type="entry name" value="EF_Hand_1_Ca_BS"/>
</dbReference>
<dbReference type="SUPFAM" id="SSF49299">
    <property type="entry name" value="PKD domain"/>
    <property type="match status" value="1"/>
</dbReference>
<evidence type="ECO:0000313" key="3">
    <source>
        <dbReference type="EMBL" id="MDX8035444.1"/>
    </source>
</evidence>
<proteinExistence type="predicted"/>
<dbReference type="InterPro" id="IPR013783">
    <property type="entry name" value="Ig-like_fold"/>
</dbReference>
<dbReference type="EMBL" id="JAXAVW010000035">
    <property type="protein sequence ID" value="MDX8035444.1"/>
    <property type="molecule type" value="Genomic_DNA"/>
</dbReference>
<evidence type="ECO:0000313" key="4">
    <source>
        <dbReference type="Proteomes" id="UP001285521"/>
    </source>
</evidence>
<sequence length="511" mass="54653">MRALPAALAAVVISGSTPAVAAVSPDHPLILDVDVTAACGQPSTGRVTVFNPANKNVEWRVRQNGAVITGTGPDFTLPGTGEFLVDAREPGRAYGKVWRDEVSGGCDPVRVVSVGDSVVWNQGVDQHQKFPRLTAELLGDATGRGFAHRDHSISGAVLDAPDLPCPGSYTQDPDGDGEMELGEVTAQMPDVFCQLEKAASQETDLVIINGCINDMDPLLGIPLGITPGTEDVPTAVRRECGGVGAAPTNPAANVPYFSGAKVGYGGRGMREAIEKAHSLPGRPKVLVVDFYYALSRASFVPRWFCTDRGFSVQNEQLCLQNIGRAPQRFEQFTRESAEAYRLAVAEANAASADGPFAVVGDGLFTLDNAAFAANRKVWQLPNEDEQFSLRQEACPRYSATALQCLTAAIAHPDTAGSRQYAENFLRNQQLRQWFGLSSNTTPLEVVRDGDTVTLRAPAGSEFRWYFGDGGSAAGGREVTHTYTTSGPHLPRVVVDGRLHEARDSVRVKSGI</sequence>
<dbReference type="Proteomes" id="UP001285521">
    <property type="component" value="Unassembled WGS sequence"/>
</dbReference>
<protein>
    <recommendedName>
        <fullName evidence="2">PKD domain-containing protein</fullName>
    </recommendedName>
</protein>
<dbReference type="CDD" id="cd00146">
    <property type="entry name" value="PKD"/>
    <property type="match status" value="1"/>
</dbReference>
<keyword evidence="4" id="KW-1185">Reference proteome</keyword>
<dbReference type="Gene3D" id="2.60.40.10">
    <property type="entry name" value="Immunoglobulins"/>
    <property type="match status" value="1"/>
</dbReference>
<dbReference type="PROSITE" id="PS00018">
    <property type="entry name" value="EF_HAND_1"/>
    <property type="match status" value="1"/>
</dbReference>
<organism evidence="3 4">
    <name type="scientific">Lentzea miocenica</name>
    <dbReference type="NCBI Taxonomy" id="3095431"/>
    <lineage>
        <taxon>Bacteria</taxon>
        <taxon>Bacillati</taxon>
        <taxon>Actinomycetota</taxon>
        <taxon>Actinomycetes</taxon>
        <taxon>Pseudonocardiales</taxon>
        <taxon>Pseudonocardiaceae</taxon>
        <taxon>Lentzea</taxon>
    </lineage>
</organism>
<dbReference type="PROSITE" id="PS50093">
    <property type="entry name" value="PKD"/>
    <property type="match status" value="1"/>
</dbReference>